<feature type="domain" description="Ion transport" evidence="6">
    <location>
        <begin position="462"/>
        <end position="639"/>
    </location>
</feature>
<keyword evidence="7" id="KW-0407">Ion channel</keyword>
<dbReference type="GO" id="GO:0086010">
    <property type="term" value="P:membrane depolarization during action potential"/>
    <property type="evidence" value="ECO:0007669"/>
    <property type="project" value="TreeGrafter"/>
</dbReference>
<dbReference type="Proteomes" id="UP000807504">
    <property type="component" value="Unassembled WGS sequence"/>
</dbReference>
<proteinExistence type="predicted"/>
<name>A0A8T0E0W8_ARGBR</name>
<keyword evidence="3 5" id="KW-1133">Transmembrane helix</keyword>
<comment type="caution">
    <text evidence="7">The sequence shown here is derived from an EMBL/GenBank/DDBJ whole genome shotgun (WGS) entry which is preliminary data.</text>
</comment>
<evidence type="ECO:0000313" key="8">
    <source>
        <dbReference type="Proteomes" id="UP000807504"/>
    </source>
</evidence>
<evidence type="ECO:0000259" key="6">
    <source>
        <dbReference type="Pfam" id="PF00520"/>
    </source>
</evidence>
<protein>
    <submittedName>
        <fullName evidence="7">Sodium channel protein 1 brain like protein</fullName>
    </submittedName>
</protein>
<dbReference type="PANTHER" id="PTHR10037">
    <property type="entry name" value="VOLTAGE-GATED CATION CHANNEL CALCIUM AND SODIUM"/>
    <property type="match status" value="1"/>
</dbReference>
<keyword evidence="4 5" id="KW-0472">Membrane</keyword>
<comment type="subcellular location">
    <subcellularLocation>
        <location evidence="1">Membrane</location>
        <topology evidence="1">Multi-pass membrane protein</topology>
    </subcellularLocation>
</comment>
<feature type="transmembrane region" description="Helical" evidence="5">
    <location>
        <begin position="717"/>
        <end position="738"/>
    </location>
</feature>
<dbReference type="GO" id="GO:0001518">
    <property type="term" value="C:voltage-gated sodium channel complex"/>
    <property type="evidence" value="ECO:0007669"/>
    <property type="project" value="TreeGrafter"/>
</dbReference>
<dbReference type="InterPro" id="IPR043203">
    <property type="entry name" value="VGCC_Ca_Na"/>
</dbReference>
<keyword evidence="8" id="KW-1185">Reference proteome</keyword>
<dbReference type="Pfam" id="PF00520">
    <property type="entry name" value="Ion_trans"/>
    <property type="match status" value="3"/>
</dbReference>
<feature type="transmembrane region" description="Helical" evidence="5">
    <location>
        <begin position="917"/>
        <end position="941"/>
    </location>
</feature>
<dbReference type="SUPFAM" id="SSF81324">
    <property type="entry name" value="Voltage-gated potassium channels"/>
    <property type="match status" value="3"/>
</dbReference>
<evidence type="ECO:0000256" key="4">
    <source>
        <dbReference type="ARBA" id="ARBA00023136"/>
    </source>
</evidence>
<dbReference type="PANTHER" id="PTHR10037:SF62">
    <property type="entry name" value="SODIUM CHANNEL PROTEIN 60E"/>
    <property type="match status" value="1"/>
</dbReference>
<feature type="domain" description="Ion transport" evidence="6">
    <location>
        <begin position="75"/>
        <end position="342"/>
    </location>
</feature>
<keyword evidence="2 5" id="KW-0812">Transmembrane</keyword>
<evidence type="ECO:0000256" key="5">
    <source>
        <dbReference type="SAM" id="Phobius"/>
    </source>
</evidence>
<reference evidence="7" key="2">
    <citation type="submission" date="2020-06" db="EMBL/GenBank/DDBJ databases">
        <authorList>
            <person name="Sheffer M."/>
        </authorList>
    </citation>
    <scope>NUCLEOTIDE SEQUENCE</scope>
</reference>
<dbReference type="Gene3D" id="1.10.287.70">
    <property type="match status" value="2"/>
</dbReference>
<dbReference type="EMBL" id="JABXBU010002231">
    <property type="protein sequence ID" value="KAF8764372.1"/>
    <property type="molecule type" value="Genomic_DNA"/>
</dbReference>
<evidence type="ECO:0000256" key="3">
    <source>
        <dbReference type="ARBA" id="ARBA00022989"/>
    </source>
</evidence>
<gene>
    <name evidence="7" type="ORF">HNY73_022448</name>
</gene>
<feature type="transmembrane region" description="Helical" evidence="5">
    <location>
        <begin position="750"/>
        <end position="770"/>
    </location>
</feature>
<dbReference type="GO" id="GO:0005248">
    <property type="term" value="F:voltage-gated sodium channel activity"/>
    <property type="evidence" value="ECO:0007669"/>
    <property type="project" value="TreeGrafter"/>
</dbReference>
<accession>A0A8T0E0W8</accession>
<feature type="transmembrane region" description="Helical" evidence="5">
    <location>
        <begin position="583"/>
        <end position="605"/>
    </location>
</feature>
<feature type="transmembrane region" description="Helical" evidence="5">
    <location>
        <begin position="314"/>
        <end position="338"/>
    </location>
</feature>
<sequence length="1002" mass="116116">MHKENLVYERLRPQEAIDIPLAEIDPKVSDDTFCVATQNWGQTFIHRFNCSPSLYLFHPYSAVRRAAIAFTTHFAYDIALTFVALGNLLELGIPQYMPPVFKRISILFYISEAVYQSLSRGVLFGTYTYLRNPWMCFDFIITLASLPHIEIVNPAKFQLQSLRGIRIFDVITIIPGVRMMGRGVMLSLNGITGVALLFLSFLTSVTIVAKHIFSGVFQNKCVLEPPKNLNISYSDFIYDRRNWLANGLCGNLTGSQKCPSGYICLPDIEDSSEHAHFDSFIPSCINSLAFITHDDWGDIFDQILKATGPLSSIFFVPVIFFGSFCLLNLMLIVVISTYEAMVSAYEAKYQKVSAYTYHTYFQFDISQLSLYPLPTNRETLRKVFRERDDLLSHREAVQQTWEMLKNLMNLSQSIQQKIEKKHAQNRVIFIPKSARNIQNERQTILNRWINFTEKVKAISESSPFRWFILLTVCINAIFLASEHANMSPKVGEILDIGNMVCIAIFSVEILIWLIAIGPHYFLSIWNLLDLTIVILGIMSISTLSLKHTTGFRLFKLLNLLKFQKAWFPLQRISTVIVNSLGRIVRLIIVVFLLIFVFAIIGNRVLGPLYPYTTTLRWSFRTFEESLFMVLWIFTGEWINKKSNINDYGDKKNSGISSKRTSDEFYSETKQKNKLQLVKKFIQSYKFEVIVNIIIISSCLVMVLHNTKNEEDYEMNQYITIFNIIFTVLFILEMLLRWFGNGIVNYFTSAWTLFDFFIIVVSVVQDLYLYLSQTRHMVNSLTVFRSLRCLRLLYRWHDIKLIIGALVLSIPGIFHTLLVVMVIWLPFAIMGIHFFAGNFYRCVDRNNQPIEEQAMNKSECIKNGYFWSNSVFNFDHIGNSYLSLFQLAMFTGWDSLVRLMVDFRGPDLAPEKDYKKEYYIFAVIFVFVGGFFSLNLFLGVVVNTFKYMRKEMEGGDIEILLTKTQKVYYRAMIKFSRRSPSVLVEPPTDKFSQFFYIISTSWW</sequence>
<reference evidence="7" key="1">
    <citation type="journal article" date="2020" name="bioRxiv">
        <title>Chromosome-level reference genome of the European wasp spider Argiope bruennichi: a resource for studies on range expansion and evolutionary adaptation.</title>
        <authorList>
            <person name="Sheffer M.M."/>
            <person name="Hoppe A."/>
            <person name="Krehenwinkel H."/>
            <person name="Uhl G."/>
            <person name="Kuss A.W."/>
            <person name="Jensen L."/>
            <person name="Jensen C."/>
            <person name="Gillespie R.G."/>
            <person name="Hoff K.J."/>
            <person name="Prost S."/>
        </authorList>
    </citation>
    <scope>NUCLEOTIDE SEQUENCE</scope>
</reference>
<dbReference type="InterPro" id="IPR027359">
    <property type="entry name" value="Volt_channel_dom_sf"/>
</dbReference>
<feature type="transmembrane region" description="Helical" evidence="5">
    <location>
        <begin position="527"/>
        <end position="545"/>
    </location>
</feature>
<dbReference type="GO" id="GO:0019228">
    <property type="term" value="P:neuronal action potential"/>
    <property type="evidence" value="ECO:0007669"/>
    <property type="project" value="TreeGrafter"/>
</dbReference>
<feature type="transmembrane region" description="Helical" evidence="5">
    <location>
        <begin position="188"/>
        <end position="209"/>
    </location>
</feature>
<feature type="transmembrane region" description="Helical" evidence="5">
    <location>
        <begin position="493"/>
        <end position="515"/>
    </location>
</feature>
<dbReference type="AlphaFoldDB" id="A0A8T0E0W8"/>
<dbReference type="InterPro" id="IPR005821">
    <property type="entry name" value="Ion_trans_dom"/>
</dbReference>
<keyword evidence="7" id="KW-0406">Ion transport</keyword>
<evidence type="ECO:0000256" key="2">
    <source>
        <dbReference type="ARBA" id="ARBA00022692"/>
    </source>
</evidence>
<evidence type="ECO:0000313" key="7">
    <source>
        <dbReference type="EMBL" id="KAF8764372.1"/>
    </source>
</evidence>
<organism evidence="7 8">
    <name type="scientific">Argiope bruennichi</name>
    <name type="common">Wasp spider</name>
    <name type="synonym">Aranea bruennichi</name>
    <dbReference type="NCBI Taxonomy" id="94029"/>
    <lineage>
        <taxon>Eukaryota</taxon>
        <taxon>Metazoa</taxon>
        <taxon>Ecdysozoa</taxon>
        <taxon>Arthropoda</taxon>
        <taxon>Chelicerata</taxon>
        <taxon>Arachnida</taxon>
        <taxon>Araneae</taxon>
        <taxon>Araneomorphae</taxon>
        <taxon>Entelegynae</taxon>
        <taxon>Araneoidea</taxon>
        <taxon>Araneidae</taxon>
        <taxon>Argiope</taxon>
    </lineage>
</organism>
<keyword evidence="7" id="KW-0813">Transport</keyword>
<feature type="domain" description="Ion transport" evidence="6">
    <location>
        <begin position="685"/>
        <end position="950"/>
    </location>
</feature>
<dbReference type="Gene3D" id="1.20.120.350">
    <property type="entry name" value="Voltage-gated potassium channels. Chain C"/>
    <property type="match status" value="3"/>
</dbReference>
<evidence type="ECO:0000256" key="1">
    <source>
        <dbReference type="ARBA" id="ARBA00004141"/>
    </source>
</evidence>
<feature type="transmembrane region" description="Helical" evidence="5">
    <location>
        <begin position="800"/>
        <end position="824"/>
    </location>
</feature>
<feature type="transmembrane region" description="Helical" evidence="5">
    <location>
        <begin position="688"/>
        <end position="705"/>
    </location>
</feature>